<dbReference type="AlphaFoldDB" id="A0A9N9CP33"/>
<gene>
    <name evidence="2" type="ORF">AMORRO_LOCUS8050</name>
</gene>
<keyword evidence="3" id="KW-1185">Reference proteome</keyword>
<dbReference type="Proteomes" id="UP000789342">
    <property type="component" value="Unassembled WGS sequence"/>
</dbReference>
<evidence type="ECO:0000313" key="3">
    <source>
        <dbReference type="Proteomes" id="UP000789342"/>
    </source>
</evidence>
<proteinExistence type="predicted"/>
<organism evidence="2 3">
    <name type="scientific">Acaulospora morrowiae</name>
    <dbReference type="NCBI Taxonomy" id="94023"/>
    <lineage>
        <taxon>Eukaryota</taxon>
        <taxon>Fungi</taxon>
        <taxon>Fungi incertae sedis</taxon>
        <taxon>Mucoromycota</taxon>
        <taxon>Glomeromycotina</taxon>
        <taxon>Glomeromycetes</taxon>
        <taxon>Diversisporales</taxon>
        <taxon>Acaulosporaceae</taxon>
        <taxon>Acaulospora</taxon>
    </lineage>
</organism>
<feature type="region of interest" description="Disordered" evidence="1">
    <location>
        <begin position="1"/>
        <end position="54"/>
    </location>
</feature>
<protein>
    <submittedName>
        <fullName evidence="2">3325_t:CDS:1</fullName>
    </submittedName>
</protein>
<sequence length="74" mass="8345">MAEGNRINRSQLKKDLPTNMPIETTTSHPTTPSRNPTSSNKTLPTVDKKTNHNTNVRYNMELSILIHTTDSIKL</sequence>
<dbReference type="EMBL" id="CAJVPV010006578">
    <property type="protein sequence ID" value="CAG8607129.1"/>
    <property type="molecule type" value="Genomic_DNA"/>
</dbReference>
<comment type="caution">
    <text evidence="2">The sequence shown here is derived from an EMBL/GenBank/DDBJ whole genome shotgun (WGS) entry which is preliminary data.</text>
</comment>
<evidence type="ECO:0000256" key="1">
    <source>
        <dbReference type="SAM" id="MobiDB-lite"/>
    </source>
</evidence>
<evidence type="ECO:0000313" key="2">
    <source>
        <dbReference type="EMBL" id="CAG8607129.1"/>
    </source>
</evidence>
<feature type="non-terminal residue" evidence="2">
    <location>
        <position position="74"/>
    </location>
</feature>
<name>A0A9N9CP33_9GLOM</name>
<reference evidence="2" key="1">
    <citation type="submission" date="2021-06" db="EMBL/GenBank/DDBJ databases">
        <authorList>
            <person name="Kallberg Y."/>
            <person name="Tangrot J."/>
            <person name="Rosling A."/>
        </authorList>
    </citation>
    <scope>NUCLEOTIDE SEQUENCE</scope>
    <source>
        <strain evidence="2">CL551</strain>
    </source>
</reference>
<accession>A0A9N9CP33</accession>
<feature type="compositionally biased region" description="Polar residues" evidence="1">
    <location>
        <begin position="21"/>
        <end position="43"/>
    </location>
</feature>